<comment type="caution">
    <text evidence="9">The sequence shown here is derived from an EMBL/GenBank/DDBJ whole genome shotgun (WGS) entry which is preliminary data.</text>
</comment>
<feature type="transmembrane region" description="Helical" evidence="7">
    <location>
        <begin position="211"/>
        <end position="233"/>
    </location>
</feature>
<feature type="domain" description="ABC transmembrane type-1" evidence="8">
    <location>
        <begin position="66"/>
        <end position="280"/>
    </location>
</feature>
<protein>
    <submittedName>
        <fullName evidence="9">Sugar ABC transporter permease</fullName>
    </submittedName>
</protein>
<feature type="transmembrane region" description="Helical" evidence="7">
    <location>
        <begin position="103"/>
        <end position="124"/>
    </location>
</feature>
<evidence type="ECO:0000256" key="3">
    <source>
        <dbReference type="ARBA" id="ARBA00022475"/>
    </source>
</evidence>
<evidence type="ECO:0000256" key="5">
    <source>
        <dbReference type="ARBA" id="ARBA00022989"/>
    </source>
</evidence>
<dbReference type="PANTHER" id="PTHR43005:SF1">
    <property type="entry name" value="SPERMIDINE_PUTRESCINE TRANSPORT SYSTEM PERMEASE PROTEIN"/>
    <property type="match status" value="1"/>
</dbReference>
<dbReference type="CDD" id="cd06261">
    <property type="entry name" value="TM_PBP2"/>
    <property type="match status" value="1"/>
</dbReference>
<dbReference type="Gene3D" id="1.10.3720.10">
    <property type="entry name" value="MetI-like"/>
    <property type="match status" value="1"/>
</dbReference>
<accession>A0ABS0LPH4</accession>
<reference evidence="9 10" key="1">
    <citation type="submission" date="2020-07" db="EMBL/GenBank/DDBJ databases">
        <title>Facklamia lactis sp. nov., isolated from raw milk.</title>
        <authorList>
            <person name="Doll E.V."/>
            <person name="Huptas C."/>
            <person name="Staib L."/>
            <person name="Wenning M."/>
            <person name="Scherer S."/>
        </authorList>
    </citation>
    <scope>NUCLEOTIDE SEQUENCE [LARGE SCALE GENOMIC DNA]</scope>
    <source>
        <strain evidence="9 10">DSM 111018</strain>
    </source>
</reference>
<dbReference type="PROSITE" id="PS50928">
    <property type="entry name" value="ABC_TM1"/>
    <property type="match status" value="1"/>
</dbReference>
<evidence type="ECO:0000256" key="2">
    <source>
        <dbReference type="ARBA" id="ARBA00022448"/>
    </source>
</evidence>
<dbReference type="Proteomes" id="UP000721415">
    <property type="component" value="Unassembled WGS sequence"/>
</dbReference>
<dbReference type="PANTHER" id="PTHR43005">
    <property type="entry name" value="BLR7065 PROTEIN"/>
    <property type="match status" value="1"/>
</dbReference>
<feature type="transmembrane region" description="Helical" evidence="7">
    <location>
        <begin position="254"/>
        <end position="281"/>
    </location>
</feature>
<dbReference type="InterPro" id="IPR035906">
    <property type="entry name" value="MetI-like_sf"/>
</dbReference>
<evidence type="ECO:0000256" key="7">
    <source>
        <dbReference type="RuleBase" id="RU363032"/>
    </source>
</evidence>
<feature type="transmembrane region" description="Helical" evidence="7">
    <location>
        <begin position="72"/>
        <end position="91"/>
    </location>
</feature>
<keyword evidence="2 7" id="KW-0813">Transport</keyword>
<keyword evidence="10" id="KW-1185">Reference proteome</keyword>
<keyword evidence="6 7" id="KW-0472">Membrane</keyword>
<evidence type="ECO:0000256" key="4">
    <source>
        <dbReference type="ARBA" id="ARBA00022692"/>
    </source>
</evidence>
<keyword evidence="5 7" id="KW-1133">Transmembrane helix</keyword>
<comment type="subcellular location">
    <subcellularLocation>
        <location evidence="1 7">Cell membrane</location>
        <topology evidence="1 7">Multi-pass membrane protein</topology>
    </subcellularLocation>
</comment>
<dbReference type="Pfam" id="PF00528">
    <property type="entry name" value="BPD_transp_1"/>
    <property type="match status" value="1"/>
</dbReference>
<keyword evidence="4 7" id="KW-0812">Transmembrane</keyword>
<proteinExistence type="inferred from homology"/>
<evidence type="ECO:0000313" key="10">
    <source>
        <dbReference type="Proteomes" id="UP000721415"/>
    </source>
</evidence>
<name>A0ABS0LPH4_9LACT</name>
<dbReference type="SUPFAM" id="SSF161098">
    <property type="entry name" value="MetI-like"/>
    <property type="match status" value="1"/>
</dbReference>
<organism evidence="9 10">
    <name type="scientific">Facklamia lactis</name>
    <dbReference type="NCBI Taxonomy" id="2749967"/>
    <lineage>
        <taxon>Bacteria</taxon>
        <taxon>Bacillati</taxon>
        <taxon>Bacillota</taxon>
        <taxon>Bacilli</taxon>
        <taxon>Lactobacillales</taxon>
        <taxon>Aerococcaceae</taxon>
        <taxon>Facklamia</taxon>
    </lineage>
</organism>
<evidence type="ECO:0000256" key="6">
    <source>
        <dbReference type="ARBA" id="ARBA00023136"/>
    </source>
</evidence>
<sequence>MKQRMIAPYLLLLPATLLLLVLYAYPIAITIIQSFSKVNLLTGQSENVGLSNYRQAFSDPGFYNTLWITLKYTGITVVLKMFLGLLYAAILSGDLYFKKGLRLIMLIPWAIPQVAVGTLWIWILNGQYGYLNYFLSQFNLIDSPIAFLSEPKTAFFCVSFVDAWVGIPLIALTLMSGFESIPRSLYEAAALDGANRLERFRDITLPGIKNVFMSLLTLVSIWTFNSFNIIYILTQGGPMRATETLMIRIYREAFSNFNIGLSATLTVIAVTILTILTLFYMKGGQNDYDAE</sequence>
<dbReference type="InterPro" id="IPR000515">
    <property type="entry name" value="MetI-like"/>
</dbReference>
<comment type="similarity">
    <text evidence="7">Belongs to the binding-protein-dependent transport system permease family.</text>
</comment>
<evidence type="ECO:0000256" key="1">
    <source>
        <dbReference type="ARBA" id="ARBA00004651"/>
    </source>
</evidence>
<keyword evidence="3" id="KW-1003">Cell membrane</keyword>
<evidence type="ECO:0000259" key="8">
    <source>
        <dbReference type="PROSITE" id="PS50928"/>
    </source>
</evidence>
<dbReference type="EMBL" id="JACBXQ010000002">
    <property type="protein sequence ID" value="MBG9986038.1"/>
    <property type="molecule type" value="Genomic_DNA"/>
</dbReference>
<dbReference type="RefSeq" id="WP_197114959.1">
    <property type="nucleotide sequence ID" value="NZ_JACBXQ010000002.1"/>
</dbReference>
<evidence type="ECO:0000313" key="9">
    <source>
        <dbReference type="EMBL" id="MBG9986038.1"/>
    </source>
</evidence>
<gene>
    <name evidence="9" type="ORF">HZY91_03915</name>
</gene>